<sequence length="146" mass="17049">MERINLMGWILEVDINKTEEFYNKNIDLCNCLYCKNYMEACKYFNHSILKVFNMLRIIPSKPSHLSEFGEVDGGLCLYAGSYHVVGKLIEGVYCTNSDWNETNTARIENFTIGFPKELEFVHNELPQPMLQIDFEARIPWVLDEKP</sequence>
<dbReference type="RefSeq" id="WP_307344465.1">
    <property type="nucleotide sequence ID" value="NZ_JAUSUD010000021.1"/>
</dbReference>
<dbReference type="EMBL" id="JAUSUD010000021">
    <property type="protein sequence ID" value="MDQ0232456.1"/>
    <property type="molecule type" value="Genomic_DNA"/>
</dbReference>
<organism evidence="1 2">
    <name type="scientific">Metabacillus malikii</name>
    <dbReference type="NCBI Taxonomy" id="1504265"/>
    <lineage>
        <taxon>Bacteria</taxon>
        <taxon>Bacillati</taxon>
        <taxon>Bacillota</taxon>
        <taxon>Bacilli</taxon>
        <taxon>Bacillales</taxon>
        <taxon>Bacillaceae</taxon>
        <taxon>Metabacillus</taxon>
    </lineage>
</organism>
<accession>A0ABT9ZJJ4</accession>
<dbReference type="Proteomes" id="UP001234495">
    <property type="component" value="Unassembled WGS sequence"/>
</dbReference>
<gene>
    <name evidence="1" type="ORF">J2S19_003767</name>
</gene>
<name>A0ABT9ZJJ4_9BACI</name>
<reference evidence="1 2" key="1">
    <citation type="submission" date="2023-07" db="EMBL/GenBank/DDBJ databases">
        <title>Genomic Encyclopedia of Type Strains, Phase IV (KMG-IV): sequencing the most valuable type-strain genomes for metagenomic binning, comparative biology and taxonomic classification.</title>
        <authorList>
            <person name="Goeker M."/>
        </authorList>
    </citation>
    <scope>NUCLEOTIDE SEQUENCE [LARGE SCALE GENOMIC DNA]</scope>
    <source>
        <strain evidence="1 2">DSM 29005</strain>
    </source>
</reference>
<evidence type="ECO:0000313" key="2">
    <source>
        <dbReference type="Proteomes" id="UP001234495"/>
    </source>
</evidence>
<proteinExistence type="predicted"/>
<keyword evidence="2" id="KW-1185">Reference proteome</keyword>
<evidence type="ECO:0000313" key="1">
    <source>
        <dbReference type="EMBL" id="MDQ0232456.1"/>
    </source>
</evidence>
<comment type="caution">
    <text evidence="1">The sequence shown here is derived from an EMBL/GenBank/DDBJ whole genome shotgun (WGS) entry which is preliminary data.</text>
</comment>
<protein>
    <submittedName>
        <fullName evidence="1">Uncharacterized protein</fullName>
    </submittedName>
</protein>